<evidence type="ECO:0008006" key="3">
    <source>
        <dbReference type="Google" id="ProtNLM"/>
    </source>
</evidence>
<organism evidence="1 2">
    <name type="scientific">Streptococcus mitis 18/56</name>
    <dbReference type="NCBI Taxonomy" id="1340485"/>
    <lineage>
        <taxon>Bacteria</taxon>
        <taxon>Bacillati</taxon>
        <taxon>Bacillota</taxon>
        <taxon>Bacilli</taxon>
        <taxon>Lactobacillales</taxon>
        <taxon>Streptococcaceae</taxon>
        <taxon>Streptococcus</taxon>
        <taxon>Streptococcus mitis group</taxon>
    </lineage>
</organism>
<protein>
    <recommendedName>
        <fullName evidence="3">RiboL-PSP-HEPN domain-containing protein</fullName>
    </recommendedName>
</protein>
<sequence>MEYNFSYENRFADIENRIASFNEVTQLFRQNPDLITNPDTVKSTMKMSLVIAIYSLSEQLLKDSLYSVLNVNFNEENQGPHDKFILNRMSPNTLPMTPTIERIEREHRILFTEFKLYIPRKIKEYQIKYEQLLKARHGYAHSNEYVDNVDYDATKHFVGFLKIHYDNVNMFSFRQEISNFVNLFRKFRDNRFKYSTFDCFYRDTVGPQISSHFEEITKYYEEFETNKCLDDIYDVINDIMNLFNNLSEESFQEDREQICELIKEI</sequence>
<gene>
    <name evidence="1" type="ORF">M059_02940</name>
</gene>
<comment type="caution">
    <text evidence="1">The sequence shown here is derived from an EMBL/GenBank/DDBJ whole genome shotgun (WGS) entry which is preliminary data.</text>
</comment>
<name>S7XQW4_STRMT</name>
<dbReference type="PATRIC" id="fig|1340485.3.peg.637"/>
<dbReference type="Proteomes" id="UP000014970">
    <property type="component" value="Unassembled WGS sequence"/>
</dbReference>
<proteinExistence type="predicted"/>
<evidence type="ECO:0000313" key="1">
    <source>
        <dbReference type="EMBL" id="EPR96592.1"/>
    </source>
</evidence>
<dbReference type="AlphaFoldDB" id="S7XQW4"/>
<accession>S7XQW4</accession>
<dbReference type="EMBL" id="ATAA01000004">
    <property type="protein sequence ID" value="EPR96592.1"/>
    <property type="molecule type" value="Genomic_DNA"/>
</dbReference>
<reference evidence="1 2" key="1">
    <citation type="submission" date="2013-06" db="EMBL/GenBank/DDBJ databases">
        <title>Genome sequencing of Streptococcus mitis strains.</title>
        <authorList>
            <person name="Ikryannikova L.N."/>
            <person name="Ilina E.N."/>
            <person name="Kostryukova E.S."/>
            <person name="Semashko T.A."/>
            <person name="Savinova T.A."/>
            <person name="Karpova I.Y."/>
            <person name="Larin A.K."/>
            <person name="Ischenko D.S."/>
            <person name="Dubovickaya V.A."/>
            <person name="Sidorenko S.V."/>
            <person name="Govorun V.M."/>
        </authorList>
    </citation>
    <scope>NUCLEOTIDE SEQUENCE [LARGE SCALE GENOMIC DNA]</scope>
    <source>
        <strain evidence="1 2">18/56</strain>
    </source>
</reference>
<evidence type="ECO:0000313" key="2">
    <source>
        <dbReference type="Proteomes" id="UP000014970"/>
    </source>
</evidence>